<reference evidence="1 2" key="1">
    <citation type="journal article" date="2021" name="Sci. Rep.">
        <title>Chromosome anchoring in Senegalese sole (Solea senegalensis) reveals sex-associated markers and genome rearrangements in flatfish.</title>
        <authorList>
            <person name="Guerrero-Cozar I."/>
            <person name="Gomez-Garrido J."/>
            <person name="Berbel C."/>
            <person name="Martinez-Blanch J.F."/>
            <person name="Alioto T."/>
            <person name="Claros M.G."/>
            <person name="Gagnaire P.A."/>
            <person name="Manchado M."/>
        </authorList>
    </citation>
    <scope>NUCLEOTIDE SEQUENCE [LARGE SCALE GENOMIC DNA]</scope>
    <source>
        <strain evidence="1">Sse05_10M</strain>
    </source>
</reference>
<proteinExistence type="predicted"/>
<comment type="caution">
    <text evidence="1">The sequence shown here is derived from an EMBL/GenBank/DDBJ whole genome shotgun (WGS) entry which is preliminary data.</text>
</comment>
<dbReference type="Proteomes" id="UP000693946">
    <property type="component" value="Linkage Group LG14"/>
</dbReference>
<keyword evidence="2" id="KW-1185">Reference proteome</keyword>
<name>A0AAV6SBR0_SOLSE</name>
<gene>
    <name evidence="1" type="ORF">JOB18_044498</name>
</gene>
<organism evidence="1 2">
    <name type="scientific">Solea senegalensis</name>
    <name type="common">Senegalese sole</name>
    <dbReference type="NCBI Taxonomy" id="28829"/>
    <lineage>
        <taxon>Eukaryota</taxon>
        <taxon>Metazoa</taxon>
        <taxon>Chordata</taxon>
        <taxon>Craniata</taxon>
        <taxon>Vertebrata</taxon>
        <taxon>Euteleostomi</taxon>
        <taxon>Actinopterygii</taxon>
        <taxon>Neopterygii</taxon>
        <taxon>Teleostei</taxon>
        <taxon>Neoteleostei</taxon>
        <taxon>Acanthomorphata</taxon>
        <taxon>Carangaria</taxon>
        <taxon>Pleuronectiformes</taxon>
        <taxon>Pleuronectoidei</taxon>
        <taxon>Soleidae</taxon>
        <taxon>Solea</taxon>
    </lineage>
</organism>
<accession>A0AAV6SBR0</accession>
<dbReference type="EMBL" id="JAGKHQ010000006">
    <property type="protein sequence ID" value="KAG7514863.1"/>
    <property type="molecule type" value="Genomic_DNA"/>
</dbReference>
<sequence length="67" mass="7825">MEDLWQSFRARVCRHWSCGRKARLMKNSLSIRPHAGYIYSYLKPGMWRNETKLADSNTKTLGCSYPG</sequence>
<dbReference type="AlphaFoldDB" id="A0AAV6SBR0"/>
<evidence type="ECO:0000313" key="2">
    <source>
        <dbReference type="Proteomes" id="UP000693946"/>
    </source>
</evidence>
<protein>
    <submittedName>
        <fullName evidence="1">Uncharacterized protein</fullName>
    </submittedName>
</protein>
<evidence type="ECO:0000313" key="1">
    <source>
        <dbReference type="EMBL" id="KAG7514863.1"/>
    </source>
</evidence>